<dbReference type="InterPro" id="IPR006311">
    <property type="entry name" value="TAT_signal"/>
</dbReference>
<dbReference type="InterPro" id="IPR039424">
    <property type="entry name" value="SBP_5"/>
</dbReference>
<gene>
    <name evidence="7" type="ORF">GCM10007359_05740</name>
</gene>
<dbReference type="GO" id="GO:0015833">
    <property type="term" value="P:peptide transport"/>
    <property type="evidence" value="ECO:0007669"/>
    <property type="project" value="TreeGrafter"/>
</dbReference>
<dbReference type="Proteomes" id="UP000600171">
    <property type="component" value="Unassembled WGS sequence"/>
</dbReference>
<feature type="chain" id="PRO_5037092073" evidence="5">
    <location>
        <begin position="32"/>
        <end position="573"/>
    </location>
</feature>
<evidence type="ECO:0000313" key="7">
    <source>
        <dbReference type="EMBL" id="GGH58994.1"/>
    </source>
</evidence>
<dbReference type="AlphaFoldDB" id="A0A917MR27"/>
<dbReference type="PANTHER" id="PTHR30290:SF9">
    <property type="entry name" value="OLIGOPEPTIDE-BINDING PROTEIN APPA"/>
    <property type="match status" value="1"/>
</dbReference>
<dbReference type="PROSITE" id="PS51318">
    <property type="entry name" value="TAT"/>
    <property type="match status" value="1"/>
</dbReference>
<feature type="region of interest" description="Disordered" evidence="4">
    <location>
        <begin position="474"/>
        <end position="498"/>
    </location>
</feature>
<dbReference type="Gene3D" id="3.40.190.10">
    <property type="entry name" value="Periplasmic binding protein-like II"/>
    <property type="match status" value="1"/>
</dbReference>
<feature type="domain" description="Solute-binding protein family 5" evidence="6">
    <location>
        <begin position="84"/>
        <end position="456"/>
    </location>
</feature>
<dbReference type="SUPFAM" id="SSF53850">
    <property type="entry name" value="Periplasmic binding protein-like II"/>
    <property type="match status" value="1"/>
</dbReference>
<evidence type="ECO:0000256" key="2">
    <source>
        <dbReference type="ARBA" id="ARBA00022448"/>
    </source>
</evidence>
<evidence type="ECO:0000259" key="6">
    <source>
        <dbReference type="Pfam" id="PF00496"/>
    </source>
</evidence>
<comment type="caution">
    <text evidence="7">The sequence shown here is derived from an EMBL/GenBank/DDBJ whole genome shotgun (WGS) entry which is preliminary data.</text>
</comment>
<dbReference type="InterPro" id="IPR000914">
    <property type="entry name" value="SBP_5_dom"/>
</dbReference>
<keyword evidence="8" id="KW-1185">Reference proteome</keyword>
<feature type="compositionally biased region" description="Acidic residues" evidence="4">
    <location>
        <begin position="474"/>
        <end position="483"/>
    </location>
</feature>
<dbReference type="InterPro" id="IPR030678">
    <property type="entry name" value="Peptide/Ni-bd"/>
</dbReference>
<organism evidence="7 8">
    <name type="scientific">Rothia aerolata</name>
    <dbReference type="NCBI Taxonomy" id="1812262"/>
    <lineage>
        <taxon>Bacteria</taxon>
        <taxon>Bacillati</taxon>
        <taxon>Actinomycetota</taxon>
        <taxon>Actinomycetes</taxon>
        <taxon>Micrococcales</taxon>
        <taxon>Micrococcaceae</taxon>
        <taxon>Rothia</taxon>
    </lineage>
</organism>
<dbReference type="PIRSF" id="PIRSF002741">
    <property type="entry name" value="MppA"/>
    <property type="match status" value="1"/>
</dbReference>
<name>A0A917MR27_9MICC</name>
<evidence type="ECO:0000256" key="4">
    <source>
        <dbReference type="SAM" id="MobiDB-lite"/>
    </source>
</evidence>
<comment type="similarity">
    <text evidence="1">Belongs to the bacterial solute-binding protein 5 family.</text>
</comment>
<dbReference type="GO" id="GO:0043190">
    <property type="term" value="C:ATP-binding cassette (ABC) transporter complex"/>
    <property type="evidence" value="ECO:0007669"/>
    <property type="project" value="InterPro"/>
</dbReference>
<evidence type="ECO:0000256" key="1">
    <source>
        <dbReference type="ARBA" id="ARBA00005695"/>
    </source>
</evidence>
<dbReference type="GO" id="GO:1904680">
    <property type="term" value="F:peptide transmembrane transporter activity"/>
    <property type="evidence" value="ECO:0007669"/>
    <property type="project" value="TreeGrafter"/>
</dbReference>
<evidence type="ECO:0000256" key="3">
    <source>
        <dbReference type="ARBA" id="ARBA00022729"/>
    </source>
</evidence>
<evidence type="ECO:0000313" key="8">
    <source>
        <dbReference type="Proteomes" id="UP000600171"/>
    </source>
</evidence>
<dbReference type="RefSeq" id="WP_188358809.1">
    <property type="nucleotide sequence ID" value="NZ_BMDC01000001.1"/>
</dbReference>
<evidence type="ECO:0000256" key="5">
    <source>
        <dbReference type="SAM" id="SignalP"/>
    </source>
</evidence>
<feature type="compositionally biased region" description="Low complexity" evidence="4">
    <location>
        <begin position="484"/>
        <end position="498"/>
    </location>
</feature>
<reference evidence="7 8" key="1">
    <citation type="journal article" date="2014" name="Int. J. Syst. Evol. Microbiol.">
        <title>Complete genome sequence of Corynebacterium casei LMG S-19264T (=DSM 44701T), isolated from a smear-ripened cheese.</title>
        <authorList>
            <consortium name="US DOE Joint Genome Institute (JGI-PGF)"/>
            <person name="Walter F."/>
            <person name="Albersmeier A."/>
            <person name="Kalinowski J."/>
            <person name="Ruckert C."/>
        </authorList>
    </citation>
    <scope>NUCLEOTIDE SEQUENCE [LARGE SCALE GENOMIC DNA]</scope>
    <source>
        <strain evidence="7 8">CCM 8669</strain>
    </source>
</reference>
<keyword evidence="2" id="KW-0813">Transport</keyword>
<keyword evidence="3 5" id="KW-0732">Signal</keyword>
<proteinExistence type="inferred from homology"/>
<dbReference type="PANTHER" id="PTHR30290">
    <property type="entry name" value="PERIPLASMIC BINDING COMPONENT OF ABC TRANSPORTER"/>
    <property type="match status" value="1"/>
</dbReference>
<dbReference type="PROSITE" id="PS51257">
    <property type="entry name" value="PROKAR_LIPOPROTEIN"/>
    <property type="match status" value="1"/>
</dbReference>
<accession>A0A917MR27</accession>
<dbReference type="EMBL" id="BMDC01000001">
    <property type="protein sequence ID" value="GGH58994.1"/>
    <property type="molecule type" value="Genomic_DNA"/>
</dbReference>
<dbReference type="Gene3D" id="3.10.105.10">
    <property type="entry name" value="Dipeptide-binding Protein, Domain 3"/>
    <property type="match status" value="1"/>
</dbReference>
<feature type="signal peptide" evidence="5">
    <location>
        <begin position="1"/>
        <end position="31"/>
    </location>
</feature>
<protein>
    <submittedName>
        <fullName evidence="7">ABC transporter substrate-binding protein</fullName>
    </submittedName>
</protein>
<dbReference type="GO" id="GO:0042597">
    <property type="term" value="C:periplasmic space"/>
    <property type="evidence" value="ECO:0007669"/>
    <property type="project" value="UniProtKB-ARBA"/>
</dbReference>
<sequence length="573" mass="62584">MGTNKLSRREVLSLSAVLSAGLALSACSSSAETEEAEQQVVEFRFTNAAKVSSLDVALSGTIETARISAQILEPLVIADINTGEPQAGLATDWSLSDDKKKVTFTLREGIEFQNGSPFDAAAVVTNVERWKKAAADDTSNAHVAYLQLFSGLGSEDGKTPLVTDCTAEGNTVVFTLSRPSSSFIRALTQPAYGIAAPNSLDSEGHFIDSPVGTGAYVLKSWDQTHAELERHEQYWAELPRITKITFYAEPNETKRYFRLMNDQTDVYDLVGLNHYVDLAKAGNLIQPRDPYAISFISINGENEIFKDVRMRQAVAFALSRGAIVRNLYPQGSQVANDFLPSLFMMKEDQTSTFYSQKTDQAKELLKAAGYKNEPVEFYYPTDVSLAALPQPEAIYAAIAADLVKVGFNIVPKPIEWNEGYLDKITSPDAKRGLALNGFVGSYRDPNAFYSRVLATTSEVISSLSDAIVAAQDEPVEADADPEEVQPSPSAPSSSQAEPTVTYQQILDKIREADQLTSIDERREAYQKINLQVAQLMPAVPLAYPVSSVVLGKNTGYFPLSATGISNFSEVELR</sequence>
<dbReference type="Pfam" id="PF00496">
    <property type="entry name" value="SBP_bac_5"/>
    <property type="match status" value="1"/>
</dbReference>